<reference evidence="2" key="1">
    <citation type="submission" date="2010-08" db="EMBL/GenBank/DDBJ databases">
        <authorList>
            <consortium name="Caenorhabditis japonica Sequencing Consortium"/>
            <person name="Wilson R.K."/>
        </authorList>
    </citation>
    <scope>NUCLEOTIDE SEQUENCE [LARGE SCALE GENOMIC DNA]</scope>
    <source>
        <strain evidence="2">DF5081</strain>
    </source>
</reference>
<proteinExistence type="predicted"/>
<dbReference type="EnsemblMetazoa" id="CJA24439.1">
    <property type="protein sequence ID" value="CJA24439.1"/>
    <property type="gene ID" value="WBGene00180011"/>
</dbReference>
<protein>
    <submittedName>
        <fullName evidence="1">Uncharacterized protein</fullName>
    </submittedName>
</protein>
<evidence type="ECO:0000313" key="2">
    <source>
        <dbReference type="Proteomes" id="UP000005237"/>
    </source>
</evidence>
<accession>A0A8R1E5W0</accession>
<reference evidence="1" key="2">
    <citation type="submission" date="2022-06" db="UniProtKB">
        <authorList>
            <consortium name="EnsemblMetazoa"/>
        </authorList>
    </citation>
    <scope>IDENTIFICATION</scope>
    <source>
        <strain evidence="1">DF5081</strain>
    </source>
</reference>
<dbReference type="AlphaFoldDB" id="A0A8R1E5W0"/>
<evidence type="ECO:0000313" key="1">
    <source>
        <dbReference type="EnsemblMetazoa" id="CJA24439.1"/>
    </source>
</evidence>
<dbReference type="Proteomes" id="UP000005237">
    <property type="component" value="Unassembled WGS sequence"/>
</dbReference>
<sequence>MKPKSGLYSKQLASQPKIERLTVFFLPIQESSYYQEDGSQYYNEYYGATEQTEYHATFADPAAKSGTDASAYPAPSK</sequence>
<organism evidence="1 2">
    <name type="scientific">Caenorhabditis japonica</name>
    <dbReference type="NCBI Taxonomy" id="281687"/>
    <lineage>
        <taxon>Eukaryota</taxon>
        <taxon>Metazoa</taxon>
        <taxon>Ecdysozoa</taxon>
        <taxon>Nematoda</taxon>
        <taxon>Chromadorea</taxon>
        <taxon>Rhabditida</taxon>
        <taxon>Rhabditina</taxon>
        <taxon>Rhabditomorpha</taxon>
        <taxon>Rhabditoidea</taxon>
        <taxon>Rhabditidae</taxon>
        <taxon>Peloderinae</taxon>
        <taxon>Caenorhabditis</taxon>
    </lineage>
</organism>
<keyword evidence="2" id="KW-1185">Reference proteome</keyword>
<name>A0A8R1E5W0_CAEJA</name>